<dbReference type="Pfam" id="PF04116">
    <property type="entry name" value="FA_hydroxylase"/>
    <property type="match status" value="1"/>
</dbReference>
<keyword evidence="2" id="KW-0812">Transmembrane</keyword>
<dbReference type="GO" id="GO:0016020">
    <property type="term" value="C:membrane"/>
    <property type="evidence" value="ECO:0007669"/>
    <property type="project" value="GOC"/>
</dbReference>
<organism evidence="8 9">
    <name type="scientific">Speluncibacter jeojiensis</name>
    <dbReference type="NCBI Taxonomy" id="2710754"/>
    <lineage>
        <taxon>Bacteria</taxon>
        <taxon>Bacillati</taxon>
        <taxon>Actinomycetota</taxon>
        <taxon>Actinomycetes</taxon>
        <taxon>Mycobacteriales</taxon>
        <taxon>Speluncibacteraceae</taxon>
        <taxon>Speluncibacter</taxon>
    </lineage>
</organism>
<proteinExistence type="predicted"/>
<gene>
    <name evidence="8" type="ORF">NVS88_03840</name>
</gene>
<comment type="subcellular location">
    <subcellularLocation>
        <location evidence="1">Endomembrane system</location>
        <topology evidence="1">Multi-pass membrane protein</topology>
    </subcellularLocation>
</comment>
<evidence type="ECO:0000313" key="9">
    <source>
        <dbReference type="Proteomes" id="UP001152755"/>
    </source>
</evidence>
<dbReference type="GO" id="GO:0006643">
    <property type="term" value="P:membrane lipid metabolic process"/>
    <property type="evidence" value="ECO:0007669"/>
    <property type="project" value="TreeGrafter"/>
</dbReference>
<keyword evidence="3" id="KW-1133">Transmembrane helix</keyword>
<keyword evidence="9" id="KW-1185">Reference proteome</keyword>
<dbReference type="RefSeq" id="WP_332519221.1">
    <property type="nucleotide sequence ID" value="NZ_JANRHA010000002.1"/>
</dbReference>
<accession>A0A9X4RD26</accession>
<evidence type="ECO:0000256" key="1">
    <source>
        <dbReference type="ARBA" id="ARBA00004127"/>
    </source>
</evidence>
<dbReference type="EMBL" id="JANRHA010000002">
    <property type="protein sequence ID" value="MDG3013687.1"/>
    <property type="molecule type" value="Genomic_DNA"/>
</dbReference>
<dbReference type="InterPro" id="IPR006694">
    <property type="entry name" value="Fatty_acid_hydroxylase"/>
</dbReference>
<dbReference type="AlphaFoldDB" id="A0A9X4RD26"/>
<dbReference type="PANTHER" id="PTHR21624:SF1">
    <property type="entry name" value="ALKYLGLYCEROL MONOOXYGENASE"/>
    <property type="match status" value="1"/>
</dbReference>
<evidence type="ECO:0000256" key="6">
    <source>
        <dbReference type="ARBA" id="ARBA00023136"/>
    </source>
</evidence>
<evidence type="ECO:0000256" key="4">
    <source>
        <dbReference type="ARBA" id="ARBA00023002"/>
    </source>
</evidence>
<dbReference type="GO" id="GO:0012505">
    <property type="term" value="C:endomembrane system"/>
    <property type="evidence" value="ECO:0007669"/>
    <property type="project" value="UniProtKB-SubCell"/>
</dbReference>
<reference evidence="8" key="1">
    <citation type="submission" date="2022-08" db="EMBL/GenBank/DDBJ databases">
        <title>Genome analysis of Corynebacteriales strain.</title>
        <authorList>
            <person name="Lee S.D."/>
        </authorList>
    </citation>
    <scope>NUCLEOTIDE SEQUENCE</scope>
    <source>
        <strain evidence="8">D3-21</strain>
    </source>
</reference>
<keyword evidence="6" id="KW-0472">Membrane</keyword>
<evidence type="ECO:0000256" key="3">
    <source>
        <dbReference type="ARBA" id="ARBA00022989"/>
    </source>
</evidence>
<dbReference type="GO" id="GO:0005506">
    <property type="term" value="F:iron ion binding"/>
    <property type="evidence" value="ECO:0007669"/>
    <property type="project" value="InterPro"/>
</dbReference>
<dbReference type="GO" id="GO:0008610">
    <property type="term" value="P:lipid biosynthetic process"/>
    <property type="evidence" value="ECO:0007669"/>
    <property type="project" value="InterPro"/>
</dbReference>
<feature type="domain" description="Fatty acid hydroxylase" evidence="7">
    <location>
        <begin position="179"/>
        <end position="311"/>
    </location>
</feature>
<dbReference type="PANTHER" id="PTHR21624">
    <property type="entry name" value="STEROL DESATURASE-RELATED PROTEIN"/>
    <property type="match status" value="1"/>
</dbReference>
<evidence type="ECO:0000256" key="2">
    <source>
        <dbReference type="ARBA" id="ARBA00022692"/>
    </source>
</evidence>
<keyword evidence="5" id="KW-0443">Lipid metabolism</keyword>
<evidence type="ECO:0000313" key="8">
    <source>
        <dbReference type="EMBL" id="MDG3013687.1"/>
    </source>
</evidence>
<dbReference type="Proteomes" id="UP001152755">
    <property type="component" value="Unassembled WGS sequence"/>
</dbReference>
<dbReference type="InterPro" id="IPR051689">
    <property type="entry name" value="Sterol_desaturase/TMEM195"/>
</dbReference>
<comment type="caution">
    <text evidence="8">The sequence shown here is derived from an EMBL/GenBank/DDBJ whole genome shotgun (WGS) entry which is preliminary data.</text>
</comment>
<keyword evidence="4" id="KW-0560">Oxidoreductase</keyword>
<name>A0A9X4RD26_9ACTN</name>
<sequence>MKVDLTVVAIPAYVGAMIAEYRWQRRHPVAEGSRAGDYEFKDTMASLSMGLGSLAAPFVTKALLGPLASRGRYAKAAMAVAVGTGAVATAADVVRRHRRGELADAGVVDGGASARADCAVAEGLQPLPPVLARIGRGAAVAAVATSALVVATEWGARTAGERLFVRTPLDLGSGVAAGAVAILGWDFIYYWNHRLDHEVRWMWAMHSVHHSSERYNLSTALRQPWAEALTLYVPYSLLAVLGVRPAMIADARAVNLIYQFWIHTEAIRTLGWWEKVLNTPSHHRAHHGVNREYLDRNHGSILIVWDKLFGTFEPEMARPVYGLTSNVGTFNPLKIFAAEWISIARDVAGADTWRDRWSFLLRGPGWAYEHRAPALG</sequence>
<evidence type="ECO:0000259" key="7">
    <source>
        <dbReference type="Pfam" id="PF04116"/>
    </source>
</evidence>
<evidence type="ECO:0000256" key="5">
    <source>
        <dbReference type="ARBA" id="ARBA00023098"/>
    </source>
</evidence>
<protein>
    <submittedName>
        <fullName evidence="8">Sterol desaturase family protein</fullName>
    </submittedName>
</protein>
<dbReference type="GO" id="GO:0050479">
    <property type="term" value="F:glyceryl-ether monooxygenase activity"/>
    <property type="evidence" value="ECO:0007669"/>
    <property type="project" value="TreeGrafter"/>
</dbReference>